<feature type="domain" description="Germinal-centre associated nuclear protein CID" evidence="1">
    <location>
        <begin position="26"/>
        <end position="95"/>
    </location>
</feature>
<reference evidence="2" key="2">
    <citation type="submission" date="2025-08" db="UniProtKB">
        <authorList>
            <consortium name="Ensembl"/>
        </authorList>
    </citation>
    <scope>IDENTIFICATION</scope>
</reference>
<reference evidence="3" key="1">
    <citation type="submission" date="2018-06" db="EMBL/GenBank/DDBJ databases">
        <title>Genome assembly of Danube salmon.</title>
        <authorList>
            <person name="Macqueen D.J."/>
            <person name="Gundappa M.K."/>
        </authorList>
    </citation>
    <scope>NUCLEOTIDE SEQUENCE [LARGE SCALE GENOMIC DNA]</scope>
</reference>
<accession>A0A4W5NWW4</accession>
<dbReference type="Pfam" id="PF16766">
    <property type="entry name" value="CID_GANP"/>
    <property type="match status" value="1"/>
</dbReference>
<evidence type="ECO:0000313" key="2">
    <source>
        <dbReference type="Ensembl" id="ENSHHUP00000055582.1"/>
    </source>
</evidence>
<dbReference type="Proteomes" id="UP000314982">
    <property type="component" value="Unassembled WGS sequence"/>
</dbReference>
<reference evidence="2" key="3">
    <citation type="submission" date="2025-09" db="UniProtKB">
        <authorList>
            <consortium name="Ensembl"/>
        </authorList>
    </citation>
    <scope>IDENTIFICATION</scope>
</reference>
<protein>
    <recommendedName>
        <fullName evidence="1">Germinal-centre associated nuclear protein CID domain-containing protein</fullName>
    </recommendedName>
</protein>
<keyword evidence="3" id="KW-1185">Reference proteome</keyword>
<dbReference type="InterPro" id="IPR031910">
    <property type="entry name" value="GANP_CID_dom"/>
</dbReference>
<proteinExistence type="predicted"/>
<dbReference type="STRING" id="62062.ENSHHUP00000055582"/>
<evidence type="ECO:0000259" key="1">
    <source>
        <dbReference type="Pfam" id="PF16766"/>
    </source>
</evidence>
<name>A0A4W5NWW4_9TELE</name>
<sequence length="112" mass="12840">SNVFQLIIHVSPSLFLGRRKQEHEVFLAQFSDSLCSEISQEVLTECIQETAASEIQLATEEEAACVARCSEEVCSRLVEETLDKEIFLMVEDILEAELQRIQKYIKRYNQGI</sequence>
<dbReference type="Gene3D" id="6.10.250.1340">
    <property type="match status" value="1"/>
</dbReference>
<dbReference type="Ensembl" id="ENSHHUT00000057510.1">
    <property type="protein sequence ID" value="ENSHHUP00000055582.1"/>
    <property type="gene ID" value="ENSHHUG00000033234.1"/>
</dbReference>
<organism evidence="2 3">
    <name type="scientific">Hucho hucho</name>
    <name type="common">huchen</name>
    <dbReference type="NCBI Taxonomy" id="62062"/>
    <lineage>
        <taxon>Eukaryota</taxon>
        <taxon>Metazoa</taxon>
        <taxon>Chordata</taxon>
        <taxon>Craniata</taxon>
        <taxon>Vertebrata</taxon>
        <taxon>Euteleostomi</taxon>
        <taxon>Actinopterygii</taxon>
        <taxon>Neopterygii</taxon>
        <taxon>Teleostei</taxon>
        <taxon>Protacanthopterygii</taxon>
        <taxon>Salmoniformes</taxon>
        <taxon>Salmonidae</taxon>
        <taxon>Salmoninae</taxon>
        <taxon>Hucho</taxon>
    </lineage>
</organism>
<evidence type="ECO:0000313" key="3">
    <source>
        <dbReference type="Proteomes" id="UP000314982"/>
    </source>
</evidence>
<dbReference type="AlphaFoldDB" id="A0A4W5NWW4"/>